<organism evidence="2 3">
    <name type="scientific">Aspergillus ellipticus CBS 707.79</name>
    <dbReference type="NCBI Taxonomy" id="1448320"/>
    <lineage>
        <taxon>Eukaryota</taxon>
        <taxon>Fungi</taxon>
        <taxon>Dikarya</taxon>
        <taxon>Ascomycota</taxon>
        <taxon>Pezizomycotina</taxon>
        <taxon>Eurotiomycetes</taxon>
        <taxon>Eurotiomycetidae</taxon>
        <taxon>Eurotiales</taxon>
        <taxon>Aspergillaceae</taxon>
        <taxon>Aspergillus</taxon>
        <taxon>Aspergillus subgen. Circumdati</taxon>
    </lineage>
</organism>
<feature type="compositionally biased region" description="Basic and acidic residues" evidence="1">
    <location>
        <begin position="45"/>
        <end position="65"/>
    </location>
</feature>
<gene>
    <name evidence="2" type="ORF">BO71DRAFT_178996</name>
</gene>
<feature type="region of interest" description="Disordered" evidence="1">
    <location>
        <begin position="82"/>
        <end position="107"/>
    </location>
</feature>
<evidence type="ECO:0000256" key="1">
    <source>
        <dbReference type="SAM" id="MobiDB-lite"/>
    </source>
</evidence>
<evidence type="ECO:0000313" key="2">
    <source>
        <dbReference type="EMBL" id="PYH96391.1"/>
    </source>
</evidence>
<feature type="region of interest" description="Disordered" evidence="1">
    <location>
        <begin position="19"/>
        <end position="70"/>
    </location>
</feature>
<name>A0A319DGD9_9EURO</name>
<accession>A0A319DGD9</accession>
<feature type="region of interest" description="Disordered" evidence="1">
    <location>
        <begin position="190"/>
        <end position="222"/>
    </location>
</feature>
<protein>
    <submittedName>
        <fullName evidence="2">Uncharacterized protein</fullName>
    </submittedName>
</protein>
<reference evidence="2 3" key="1">
    <citation type="submission" date="2018-02" db="EMBL/GenBank/DDBJ databases">
        <title>The genomes of Aspergillus section Nigri reveals drivers in fungal speciation.</title>
        <authorList>
            <consortium name="DOE Joint Genome Institute"/>
            <person name="Vesth T.C."/>
            <person name="Nybo J."/>
            <person name="Theobald S."/>
            <person name="Brandl J."/>
            <person name="Frisvad J.C."/>
            <person name="Nielsen K.F."/>
            <person name="Lyhne E.K."/>
            <person name="Kogle M.E."/>
            <person name="Kuo A."/>
            <person name="Riley R."/>
            <person name="Clum A."/>
            <person name="Nolan M."/>
            <person name="Lipzen A."/>
            <person name="Salamov A."/>
            <person name="Henrissat B."/>
            <person name="Wiebenga A."/>
            <person name="De vries R.P."/>
            <person name="Grigoriev I.V."/>
            <person name="Mortensen U.H."/>
            <person name="Andersen M.R."/>
            <person name="Baker S.E."/>
        </authorList>
    </citation>
    <scope>NUCLEOTIDE SEQUENCE [LARGE SCALE GENOMIC DNA]</scope>
    <source>
        <strain evidence="2 3">CBS 707.79</strain>
    </source>
</reference>
<evidence type="ECO:0000313" key="3">
    <source>
        <dbReference type="Proteomes" id="UP000247810"/>
    </source>
</evidence>
<keyword evidence="3" id="KW-1185">Reference proteome</keyword>
<dbReference type="Proteomes" id="UP000247810">
    <property type="component" value="Unassembled WGS sequence"/>
</dbReference>
<dbReference type="AlphaFoldDB" id="A0A319DGD9"/>
<dbReference type="VEuPathDB" id="FungiDB:BO71DRAFT_178996"/>
<proteinExistence type="predicted"/>
<sequence>MKPDRSGYKSQVIWRSWRVRSTSGRVAEAERGSNGGDELTMGTRARRDGQTNEEQAQDRQTDRQTDTTATVTTALRVRTEPLTGLEQKGENLGWQKGRARPSSAPPDWPTARAAGGFTSGLSLAWTSPMYLSTSWNSSPGSPLPLRRACPSLPVPVQRPFPHLPRMTRIPFCILYRGISRRHSRHLAVAFAAPPPPPAREKRQSMHRAPSLQQNRSSHPEGD</sequence>
<dbReference type="EMBL" id="KZ825838">
    <property type="protein sequence ID" value="PYH96391.1"/>
    <property type="molecule type" value="Genomic_DNA"/>
</dbReference>